<evidence type="ECO:0000313" key="5">
    <source>
        <dbReference type="EMBL" id="SFA82506.1"/>
    </source>
</evidence>
<dbReference type="InterPro" id="IPR013815">
    <property type="entry name" value="ATP_grasp_subdomain_1"/>
</dbReference>
<dbReference type="InterPro" id="IPR036291">
    <property type="entry name" value="NAD(P)-bd_dom_sf"/>
</dbReference>
<dbReference type="Pfam" id="PF13607">
    <property type="entry name" value="Succ_CoA_lig"/>
    <property type="match status" value="1"/>
</dbReference>
<dbReference type="Pfam" id="PF13549">
    <property type="entry name" value="ATP-grasp_5"/>
    <property type="match status" value="1"/>
</dbReference>
<dbReference type="GO" id="GO:0005524">
    <property type="term" value="F:ATP binding"/>
    <property type="evidence" value="ECO:0007669"/>
    <property type="project" value="UniProtKB-UniRule"/>
</dbReference>
<dbReference type="SUPFAM" id="SSF52210">
    <property type="entry name" value="Succinyl-CoA synthetase domains"/>
    <property type="match status" value="2"/>
</dbReference>
<keyword evidence="6" id="KW-1185">Reference proteome</keyword>
<evidence type="ECO:0000259" key="4">
    <source>
        <dbReference type="PROSITE" id="PS51186"/>
    </source>
</evidence>
<sequence>MADVAADGAGAAVPPAGARAPGPGAYPAAWEADVVLYDGSTTHVRPIRPDDAEALQAFHLGQSERSTYMRWFAPMERLSERDLTHLVTVDHDDRVALVAVTGGDGPGDDERITAVARYDRIDPDVAEVAFNVSDAHQGKGLGSALLEHLAAAARERGVRRFVAEVLPQNGRMIATFREAGYAVRQHTEDGVVSVEFDIDPTERSLEVMADREHRAEARSVRGMLGARSVVVVGPGSGATGVTVRLAQTVTGALRAGDPTLPVHTVGVPGRPGEADRWAALAELPTPVDLAVLAVEAADAEGFVRALARHGVRACVLLSAGFGETGAQGLDLQRRLLRAARGTGLRIVGPASFGLVAVRPDGSVLDASLVRETLPRGRVGLFCQSAQVAVGLAGAVRRRGLGVAQFVSAGHRADVSGNDLMQFWTDDESTDVVALALESIGNPRKFQRIARRLSATKPVVVVTAGRSGQVVPPGHQVRSTYAPARTLDEMMRHAGVIRVESTGAMLDLVQLLAHQRLPAGRRCAVLAGSATVAAVVVEAAAGAGLVVRQDPVVVPEDAGPDAVAAAVEQVYAQDADVVVAVRVPTVYGPDPVLHRAVAEAAARTGRPTAACFTGLSGITADLTAPGPDGRPCTVPAFGTAEDAALALGRAARYARRRAEDRGRPVAPPGVDVRAARRLVRAWSASDGAPVALDAARTATLLSAVGIGVVPAVPARDAEEAVRAARAMGYPVALKTTVPALRHRADLGGVRLDLEDDDEVRAAAAALAAVTQGQRPAVDEAPLEVQAMVEQGVSCVLRSTEDPLFGPVLSFGVAGDATDLLGDVALAMPPLTDADVAAFVRSPRAAARLYGYRGSPALDAAALEDLVARVSLLADGLPELRSLELNPVVVTLDGVRVLGARAGIGPADRSDAPARALGR</sequence>
<dbReference type="InterPro" id="IPR016102">
    <property type="entry name" value="Succinyl-CoA_synth-like"/>
</dbReference>
<dbReference type="RefSeq" id="WP_090030738.1">
    <property type="nucleotide sequence ID" value="NZ_FOKA01000002.1"/>
</dbReference>
<dbReference type="GO" id="GO:0016747">
    <property type="term" value="F:acyltransferase activity, transferring groups other than amino-acyl groups"/>
    <property type="evidence" value="ECO:0007669"/>
    <property type="project" value="InterPro"/>
</dbReference>
<protein>
    <submittedName>
        <fullName evidence="5">Acyl-CoA synthetase (NDP forming)</fullName>
    </submittedName>
</protein>
<proteinExistence type="predicted"/>
<dbReference type="InterPro" id="IPR016181">
    <property type="entry name" value="Acyl_CoA_acyltransferase"/>
</dbReference>
<evidence type="ECO:0000256" key="1">
    <source>
        <dbReference type="PROSITE-ProRule" id="PRU00409"/>
    </source>
</evidence>
<gene>
    <name evidence="5" type="ORF">SAMN05421867_102114</name>
</gene>
<dbReference type="Gene3D" id="3.40.630.30">
    <property type="match status" value="1"/>
</dbReference>
<dbReference type="InterPro" id="IPR000182">
    <property type="entry name" value="GNAT_dom"/>
</dbReference>
<dbReference type="Gene3D" id="3.30.470.20">
    <property type="entry name" value="ATP-grasp fold, B domain"/>
    <property type="match status" value="1"/>
</dbReference>
<dbReference type="Pfam" id="PF13380">
    <property type="entry name" value="CoA_binding_2"/>
    <property type="match status" value="1"/>
</dbReference>
<dbReference type="AlphaFoldDB" id="A0A1I0W3N4"/>
<dbReference type="InterPro" id="IPR032875">
    <property type="entry name" value="Succ_CoA_lig_flav_dom"/>
</dbReference>
<dbReference type="SUPFAM" id="SSF55729">
    <property type="entry name" value="Acyl-CoA N-acyltransferases (Nat)"/>
    <property type="match status" value="1"/>
</dbReference>
<evidence type="ECO:0000313" key="6">
    <source>
        <dbReference type="Proteomes" id="UP000199012"/>
    </source>
</evidence>
<dbReference type="PANTHER" id="PTHR42793:SF1">
    <property type="entry name" value="PEPTIDYL-LYSINE N-ACETYLTRANSFERASE PATZ"/>
    <property type="match status" value="1"/>
</dbReference>
<dbReference type="SUPFAM" id="SSF51735">
    <property type="entry name" value="NAD(P)-binding Rossmann-fold domains"/>
    <property type="match status" value="1"/>
</dbReference>
<dbReference type="InterPro" id="IPR011761">
    <property type="entry name" value="ATP-grasp"/>
</dbReference>
<dbReference type="PROSITE" id="PS51186">
    <property type="entry name" value="GNAT"/>
    <property type="match status" value="1"/>
</dbReference>
<dbReference type="PROSITE" id="PS50975">
    <property type="entry name" value="ATP_GRASP"/>
    <property type="match status" value="1"/>
</dbReference>
<dbReference type="STRING" id="988821.SAMN05421867_102114"/>
<dbReference type="Gene3D" id="3.40.50.720">
    <property type="entry name" value="NAD(P)-binding Rossmann-like Domain"/>
    <property type="match status" value="1"/>
</dbReference>
<evidence type="ECO:0000259" key="3">
    <source>
        <dbReference type="PROSITE" id="PS50975"/>
    </source>
</evidence>
<dbReference type="PANTHER" id="PTHR42793">
    <property type="entry name" value="COA BINDING DOMAIN CONTAINING PROTEIN"/>
    <property type="match status" value="1"/>
</dbReference>
<keyword evidence="1" id="KW-0547">Nucleotide-binding</keyword>
<keyword evidence="1" id="KW-0067">ATP-binding</keyword>
<organism evidence="5 6">
    <name type="scientific">Cellulomonas marina</name>
    <dbReference type="NCBI Taxonomy" id="988821"/>
    <lineage>
        <taxon>Bacteria</taxon>
        <taxon>Bacillati</taxon>
        <taxon>Actinomycetota</taxon>
        <taxon>Actinomycetes</taxon>
        <taxon>Micrococcales</taxon>
        <taxon>Cellulomonadaceae</taxon>
        <taxon>Cellulomonas</taxon>
    </lineage>
</organism>
<dbReference type="SUPFAM" id="SSF56059">
    <property type="entry name" value="Glutathione synthetase ATP-binding domain-like"/>
    <property type="match status" value="1"/>
</dbReference>
<dbReference type="Proteomes" id="UP000199012">
    <property type="component" value="Unassembled WGS sequence"/>
</dbReference>
<dbReference type="EMBL" id="FOKA01000002">
    <property type="protein sequence ID" value="SFA82506.1"/>
    <property type="molecule type" value="Genomic_DNA"/>
</dbReference>
<name>A0A1I0W3N4_9CELL</name>
<dbReference type="GO" id="GO:0046872">
    <property type="term" value="F:metal ion binding"/>
    <property type="evidence" value="ECO:0007669"/>
    <property type="project" value="InterPro"/>
</dbReference>
<dbReference type="OrthoDB" id="190266at2"/>
<dbReference type="Pfam" id="PF00583">
    <property type="entry name" value="Acetyltransf_1"/>
    <property type="match status" value="1"/>
</dbReference>
<feature type="domain" description="ATP-grasp" evidence="3">
    <location>
        <begin position="697"/>
        <end position="913"/>
    </location>
</feature>
<accession>A0A1I0W3N4</accession>
<evidence type="ECO:0000256" key="2">
    <source>
        <dbReference type="SAM" id="MobiDB-lite"/>
    </source>
</evidence>
<dbReference type="InterPro" id="IPR003781">
    <property type="entry name" value="CoA-bd"/>
</dbReference>
<dbReference type="Gene3D" id="3.40.50.261">
    <property type="entry name" value="Succinyl-CoA synthetase domains"/>
    <property type="match status" value="2"/>
</dbReference>
<feature type="region of interest" description="Disordered" evidence="2">
    <location>
        <begin position="1"/>
        <end position="23"/>
    </location>
</feature>
<dbReference type="Gene3D" id="3.30.1490.20">
    <property type="entry name" value="ATP-grasp fold, A domain"/>
    <property type="match status" value="1"/>
</dbReference>
<feature type="domain" description="N-acetyltransferase" evidence="4">
    <location>
        <begin position="42"/>
        <end position="199"/>
    </location>
</feature>
<reference evidence="6" key="1">
    <citation type="submission" date="2016-10" db="EMBL/GenBank/DDBJ databases">
        <authorList>
            <person name="Varghese N."/>
            <person name="Submissions S."/>
        </authorList>
    </citation>
    <scope>NUCLEOTIDE SEQUENCE [LARGE SCALE GENOMIC DNA]</scope>
    <source>
        <strain evidence="6">CGMCC 4.6945</strain>
    </source>
</reference>